<gene>
    <name evidence="1" type="primary">WBGene00277261</name>
</gene>
<dbReference type="Proteomes" id="UP000005239">
    <property type="component" value="Unassembled WGS sequence"/>
</dbReference>
<dbReference type="InterPro" id="IPR003582">
    <property type="entry name" value="ShKT_dom"/>
</dbReference>
<dbReference type="Pfam" id="PF01549">
    <property type="entry name" value="ShK"/>
    <property type="match status" value="1"/>
</dbReference>
<evidence type="ECO:0000313" key="2">
    <source>
        <dbReference type="Proteomes" id="UP000005239"/>
    </source>
</evidence>
<reference evidence="1" key="2">
    <citation type="submission" date="2022-06" db="UniProtKB">
        <authorList>
            <consortium name="EnsemblMetazoa"/>
        </authorList>
    </citation>
    <scope>IDENTIFICATION</scope>
    <source>
        <strain evidence="1">PS312</strain>
    </source>
</reference>
<accession>A0A8R1UU98</accession>
<organism evidence="1 2">
    <name type="scientific">Pristionchus pacificus</name>
    <name type="common">Parasitic nematode worm</name>
    <dbReference type="NCBI Taxonomy" id="54126"/>
    <lineage>
        <taxon>Eukaryota</taxon>
        <taxon>Metazoa</taxon>
        <taxon>Ecdysozoa</taxon>
        <taxon>Nematoda</taxon>
        <taxon>Chromadorea</taxon>
        <taxon>Rhabditida</taxon>
        <taxon>Rhabditina</taxon>
        <taxon>Diplogasteromorpha</taxon>
        <taxon>Diplogasteroidea</taxon>
        <taxon>Neodiplogasteridae</taxon>
        <taxon>Pristionchus</taxon>
    </lineage>
</organism>
<reference evidence="2" key="1">
    <citation type="journal article" date="2008" name="Nat. Genet.">
        <title>The Pristionchus pacificus genome provides a unique perspective on nematode lifestyle and parasitism.</title>
        <authorList>
            <person name="Dieterich C."/>
            <person name="Clifton S.W."/>
            <person name="Schuster L.N."/>
            <person name="Chinwalla A."/>
            <person name="Delehaunty K."/>
            <person name="Dinkelacker I."/>
            <person name="Fulton L."/>
            <person name="Fulton R."/>
            <person name="Godfrey J."/>
            <person name="Minx P."/>
            <person name="Mitreva M."/>
            <person name="Roeseler W."/>
            <person name="Tian H."/>
            <person name="Witte H."/>
            <person name="Yang S.P."/>
            <person name="Wilson R.K."/>
            <person name="Sommer R.J."/>
        </authorList>
    </citation>
    <scope>NUCLEOTIDE SEQUENCE [LARGE SCALE GENOMIC DNA]</scope>
    <source>
        <strain evidence="2">PS312</strain>
    </source>
</reference>
<proteinExistence type="predicted"/>
<keyword evidence="2" id="KW-1185">Reference proteome</keyword>
<sequence length="62" mass="6815">MASLRVYILLLAILVAYVYAQVCQDAAADCRCKLGLCTNQMYRTLMTRMCNLSCGICTATGK</sequence>
<evidence type="ECO:0000313" key="1">
    <source>
        <dbReference type="EnsemblMetazoa" id="PPA38892.1"/>
    </source>
</evidence>
<dbReference type="AlphaFoldDB" id="A0A454Y308"/>
<accession>A0A454Y308</accession>
<dbReference type="Gene3D" id="1.10.10.1940">
    <property type="match status" value="1"/>
</dbReference>
<name>A0A454Y308_PRIPA</name>
<dbReference type="EnsemblMetazoa" id="PPA38892.1">
    <property type="protein sequence ID" value="PPA38892.1"/>
    <property type="gene ID" value="WBGene00277261"/>
</dbReference>
<protein>
    <submittedName>
        <fullName evidence="1">ShK domain-containing protein</fullName>
    </submittedName>
</protein>